<protein>
    <submittedName>
        <fullName evidence="1">Uncharacterized protein</fullName>
    </submittedName>
</protein>
<organism evidence="1 2">
    <name type="scientific">Aspergillus fumigatiaffinis</name>
    <dbReference type="NCBI Taxonomy" id="340414"/>
    <lineage>
        <taxon>Eukaryota</taxon>
        <taxon>Fungi</taxon>
        <taxon>Dikarya</taxon>
        <taxon>Ascomycota</taxon>
        <taxon>Pezizomycotina</taxon>
        <taxon>Eurotiomycetes</taxon>
        <taxon>Eurotiomycetidae</taxon>
        <taxon>Eurotiales</taxon>
        <taxon>Aspergillaceae</taxon>
        <taxon>Aspergillus</taxon>
        <taxon>Aspergillus subgen. Fumigati</taxon>
    </lineage>
</organism>
<reference evidence="1" key="2">
    <citation type="submission" date="2020-04" db="EMBL/GenBank/DDBJ databases">
        <authorList>
            <person name="Santos R.A.C."/>
            <person name="Steenwyk J.L."/>
            <person name="Rivero-Menendez O."/>
            <person name="Mead M.E."/>
            <person name="Silva L.P."/>
            <person name="Bastos R.W."/>
            <person name="Alastruey-Izquierdo A."/>
            <person name="Goldman G.H."/>
            <person name="Rokas A."/>
        </authorList>
    </citation>
    <scope>NUCLEOTIDE SEQUENCE</scope>
    <source>
        <strain evidence="1">CNM-CM6805</strain>
    </source>
</reference>
<gene>
    <name evidence="1" type="ORF">CNMCM6805_009758</name>
</gene>
<comment type="caution">
    <text evidence="1">The sequence shown here is derived from an EMBL/GenBank/DDBJ whole genome shotgun (WGS) entry which is preliminary data.</text>
</comment>
<dbReference type="OrthoDB" id="5273847at2759"/>
<evidence type="ECO:0000313" key="2">
    <source>
        <dbReference type="Proteomes" id="UP000653565"/>
    </source>
</evidence>
<evidence type="ECO:0000313" key="1">
    <source>
        <dbReference type="EMBL" id="KAF4232628.1"/>
    </source>
</evidence>
<sequence>MIPLAVPSNLKPLFPSDPRSEHLPLRTTGLWPSNQPTEYRPLVQIMFGGLKGHMLQYLTRISVTVSETTTVGIDFFYNDDTRTRQMSPGLPGNRHG</sequence>
<keyword evidence="2" id="KW-1185">Reference proteome</keyword>
<dbReference type="AlphaFoldDB" id="A0A8H4M877"/>
<dbReference type="EMBL" id="JAAAPX010000088">
    <property type="protein sequence ID" value="KAF4232628.1"/>
    <property type="molecule type" value="Genomic_DNA"/>
</dbReference>
<accession>A0A8H4M877</accession>
<name>A0A8H4M877_9EURO</name>
<reference evidence="1" key="1">
    <citation type="journal article" date="2020" name="bioRxiv">
        <title>Genomic and phenotypic heterogeneity of clinical isolates of the human pathogens Aspergillus fumigatus, Aspergillus lentulus and Aspergillus fumigatiaffinis.</title>
        <authorList>
            <person name="dos Santos R.A.C."/>
            <person name="Steenwyk J.L."/>
            <person name="Rivero-Menendez O."/>
            <person name="Mead M.E."/>
            <person name="Silva L.P."/>
            <person name="Bastos R.W."/>
            <person name="Alastruey-Izquierdo A."/>
            <person name="Goldman G.H."/>
            <person name="Rokas A."/>
        </authorList>
    </citation>
    <scope>NUCLEOTIDE SEQUENCE</scope>
    <source>
        <strain evidence="1">CNM-CM6805</strain>
    </source>
</reference>
<proteinExistence type="predicted"/>
<dbReference type="Proteomes" id="UP000653565">
    <property type="component" value="Unassembled WGS sequence"/>
</dbReference>